<proteinExistence type="inferred from homology"/>
<dbReference type="EMBL" id="CP111014">
    <property type="protein sequence ID" value="WAR00705.1"/>
    <property type="molecule type" value="Genomic_DNA"/>
</dbReference>
<keyword evidence="5" id="KW-1185">Reference proteome</keyword>
<dbReference type="SUPFAM" id="SSF52507">
    <property type="entry name" value="Homo-oligomeric flavin-containing Cys decarboxylases, HFCD"/>
    <property type="match status" value="1"/>
</dbReference>
<dbReference type="Gene3D" id="3.40.50.1950">
    <property type="entry name" value="Flavin prenyltransferase-like"/>
    <property type="match status" value="1"/>
</dbReference>
<protein>
    <submittedName>
        <fullName evidence="4">COAC-like protein</fullName>
    </submittedName>
</protein>
<evidence type="ECO:0000256" key="1">
    <source>
        <dbReference type="ARBA" id="ARBA00022993"/>
    </source>
</evidence>
<keyword evidence="1" id="KW-0173">Coenzyme A biosynthesis</keyword>
<organism evidence="4 5">
    <name type="scientific">Mya arenaria</name>
    <name type="common">Soft-shell clam</name>
    <dbReference type="NCBI Taxonomy" id="6604"/>
    <lineage>
        <taxon>Eukaryota</taxon>
        <taxon>Metazoa</taxon>
        <taxon>Spiralia</taxon>
        <taxon>Lophotrochozoa</taxon>
        <taxon>Mollusca</taxon>
        <taxon>Bivalvia</taxon>
        <taxon>Autobranchia</taxon>
        <taxon>Heteroconchia</taxon>
        <taxon>Euheterodonta</taxon>
        <taxon>Imparidentia</taxon>
        <taxon>Neoheterodontei</taxon>
        <taxon>Myida</taxon>
        <taxon>Myoidea</taxon>
        <taxon>Myidae</taxon>
        <taxon>Mya</taxon>
    </lineage>
</organism>
<dbReference type="InterPro" id="IPR036551">
    <property type="entry name" value="Flavin_trans-like"/>
</dbReference>
<reference evidence="4" key="1">
    <citation type="submission" date="2022-11" db="EMBL/GenBank/DDBJ databases">
        <title>Centuries of genome instability and evolution in soft-shell clam transmissible cancer (bioRxiv).</title>
        <authorList>
            <person name="Hart S.F.M."/>
            <person name="Yonemitsu M.A."/>
            <person name="Giersch R.M."/>
            <person name="Beal B.F."/>
            <person name="Arriagada G."/>
            <person name="Davis B.W."/>
            <person name="Ostrander E.A."/>
            <person name="Goff S.P."/>
            <person name="Metzger M.J."/>
        </authorList>
    </citation>
    <scope>NUCLEOTIDE SEQUENCE</scope>
    <source>
        <strain evidence="4">MELC-2E11</strain>
        <tissue evidence="4">Siphon/mantle</tissue>
    </source>
</reference>
<sequence>MEFITSSRGAPKLCFDSFTYTKKKSSKTTITWECSQRRTLECKGAFNVKVVVSENAKHFLDIPTFPVPVIDDAEEWKGWSKRGDPVLHIELRRWADMMLIAPLDANTMAKIATGICDNLLTCVVRAWEMSKPLLLAPAMNTCMWEHPVTREQLVRLRGLGYIYIPVVEKTLVCGDSGQGAMAEVPTIIQTVCDVRERLTANAGDIIEIKNDDRKRKHDDKGVDCAS</sequence>
<dbReference type="PANTHER" id="PTHR14359">
    <property type="entry name" value="HOMO-OLIGOMERIC FLAVIN CONTAINING CYS DECARBOXYLASE FAMILY"/>
    <property type="match status" value="1"/>
</dbReference>
<evidence type="ECO:0000256" key="2">
    <source>
        <dbReference type="ARBA" id="ARBA00038350"/>
    </source>
</evidence>
<comment type="similarity">
    <text evidence="2">Belongs to the HFCD (homooligomeric flavin containing Cys decarboxylase) superfamily.</text>
</comment>
<feature type="domain" description="Flavoprotein" evidence="3">
    <location>
        <begin position="45"/>
        <end position="193"/>
    </location>
</feature>
<accession>A0ABY7DTF0</accession>
<evidence type="ECO:0000313" key="4">
    <source>
        <dbReference type="EMBL" id="WAR00705.1"/>
    </source>
</evidence>
<evidence type="ECO:0000259" key="3">
    <source>
        <dbReference type="Pfam" id="PF02441"/>
    </source>
</evidence>
<dbReference type="InterPro" id="IPR003382">
    <property type="entry name" value="Flavoprotein"/>
</dbReference>
<gene>
    <name evidence="4" type="ORF">MAR_025077</name>
</gene>
<dbReference type="PANTHER" id="PTHR14359:SF6">
    <property type="entry name" value="PHOSPHOPANTOTHENOYLCYSTEINE DECARBOXYLASE"/>
    <property type="match status" value="1"/>
</dbReference>
<evidence type="ECO:0000313" key="5">
    <source>
        <dbReference type="Proteomes" id="UP001164746"/>
    </source>
</evidence>
<dbReference type="Pfam" id="PF02441">
    <property type="entry name" value="Flavoprotein"/>
    <property type="match status" value="1"/>
</dbReference>
<dbReference type="Proteomes" id="UP001164746">
    <property type="component" value="Chromosome 3"/>
</dbReference>
<name>A0ABY7DTF0_MYAAR</name>